<feature type="compositionally biased region" description="Basic and acidic residues" evidence="9">
    <location>
        <begin position="88"/>
        <end position="99"/>
    </location>
</feature>
<evidence type="ECO:0000256" key="4">
    <source>
        <dbReference type="ARBA" id="ARBA00022806"/>
    </source>
</evidence>
<dbReference type="EMBL" id="JAOPGA020001884">
    <property type="protein sequence ID" value="KAL0491908.1"/>
    <property type="molecule type" value="Genomic_DNA"/>
</dbReference>
<dbReference type="GO" id="GO:0016818">
    <property type="term" value="F:hydrolase activity, acting on acid anhydrides, in phosphorus-containing anhydrides"/>
    <property type="evidence" value="ECO:0007669"/>
    <property type="project" value="InterPro"/>
</dbReference>
<evidence type="ECO:0000313" key="11">
    <source>
        <dbReference type="EMBL" id="KAL0491908.1"/>
    </source>
</evidence>
<protein>
    <submittedName>
        <fullName evidence="11">Fanconi anemia group J protein</fullName>
    </submittedName>
</protein>
<dbReference type="Pfam" id="PF06733">
    <property type="entry name" value="DEAD_2"/>
    <property type="match status" value="1"/>
</dbReference>
<feature type="domain" description="Helicase ATP-binding" evidence="10">
    <location>
        <begin position="7"/>
        <end position="375"/>
    </location>
</feature>
<dbReference type="InterPro" id="IPR045028">
    <property type="entry name" value="DinG/Rad3-like"/>
</dbReference>
<evidence type="ECO:0000256" key="9">
    <source>
        <dbReference type="SAM" id="MobiDB-lite"/>
    </source>
</evidence>
<dbReference type="PROSITE" id="PS51193">
    <property type="entry name" value="HELICASE_ATP_BIND_2"/>
    <property type="match status" value="1"/>
</dbReference>
<keyword evidence="12" id="KW-1185">Reference proteome</keyword>
<keyword evidence="6" id="KW-0408">Iron</keyword>
<sequence length="728" mass="82590">MRSYQINGVDVEFPYKPYNAQIALMGKIIKTLSHQDAPANSDNGHHAILESPTGSGKSLSLLSASLAWQKKFKATKIMQWKENHEKVMSEIRQEPKETKTTLLRLGKRKREDEEEKEESDPKSESYDLPVAASGSSTASSSKEAPLSFKKRQEIKRIVDMLDKGYNDKASAAIMAQIGGVPKIFYGTRTHTQIKQVVRELKKTSYRPQICILGSRDQYCVNESVQNKKLNKKEECDRLKDHNKCVYHRNYNSLVDSPSIRPGGSHEVWDVEDLVDMGHEQNACPYFASREIYKKAELVLCPYNYLVDPMIRKAIPIDLKDQVVIIDEAHNIEDVCRSESSFTISLPEIVSAANELERMAKMNIRRDLHETMCEQLTLIGKWLTSNNEHLHSTSDFKLYSGRDQLLSMLQSFRLDPLKDDEKLKQLAVVEGAAGSNQKERQVYDNTLERVREIYNAILTYANNPKNKKRDPTVLSSKTCVTLEAIFTAVEHIVLNDMLFIEDFKVVVNKRVSMRAQMSRRGRGRGRGGISTYIQSPDEVVLNIWCMSPAVAFYYLQKKTRSVILTSGTLAPIEPLSTELGTLFNTTYEAPHVIDTKSQVWTGAISLGPNNTKLNASYTSASSTSFQDSLGQLILDHCELVRFGVLCFFPSYSMMDKMCERWSQTGLMDKLKSIKEVVQEPRQGKAAASVPEGLEDIEKDEDFKSLLDRFYNSIDEKNWKNNKNGGLFFS</sequence>
<dbReference type="InterPro" id="IPR006554">
    <property type="entry name" value="Helicase-like_DEXD_c2"/>
</dbReference>
<name>A0AAW2ZR15_9EUKA</name>
<dbReference type="GO" id="GO:0005524">
    <property type="term" value="F:ATP binding"/>
    <property type="evidence" value="ECO:0007669"/>
    <property type="project" value="UniProtKB-KW"/>
</dbReference>
<dbReference type="GO" id="GO:0051536">
    <property type="term" value="F:iron-sulfur cluster binding"/>
    <property type="evidence" value="ECO:0007669"/>
    <property type="project" value="UniProtKB-KW"/>
</dbReference>
<dbReference type="Proteomes" id="UP001431209">
    <property type="component" value="Unassembled WGS sequence"/>
</dbReference>
<evidence type="ECO:0000256" key="7">
    <source>
        <dbReference type="ARBA" id="ARBA00023014"/>
    </source>
</evidence>
<dbReference type="SUPFAM" id="SSF52540">
    <property type="entry name" value="P-loop containing nucleoside triphosphate hydrolases"/>
    <property type="match status" value="1"/>
</dbReference>
<evidence type="ECO:0000256" key="6">
    <source>
        <dbReference type="ARBA" id="ARBA00023004"/>
    </source>
</evidence>
<keyword evidence="3" id="KW-0378">Hydrolase</keyword>
<feature type="region of interest" description="Disordered" evidence="9">
    <location>
        <begin position="88"/>
        <end position="147"/>
    </location>
</feature>
<dbReference type="AlphaFoldDB" id="A0AAW2ZR15"/>
<keyword evidence="5" id="KW-0067">ATP-binding</keyword>
<dbReference type="GO" id="GO:0003678">
    <property type="term" value="F:DNA helicase activity"/>
    <property type="evidence" value="ECO:0007669"/>
    <property type="project" value="InterPro"/>
</dbReference>
<dbReference type="Pfam" id="PF13307">
    <property type="entry name" value="Helicase_C_2"/>
    <property type="match status" value="1"/>
</dbReference>
<dbReference type="PANTHER" id="PTHR11472">
    <property type="entry name" value="DNA REPAIR DEAD HELICASE RAD3/XP-D SUBFAMILY MEMBER"/>
    <property type="match status" value="1"/>
</dbReference>
<dbReference type="Gene3D" id="3.40.50.300">
    <property type="entry name" value="P-loop containing nucleotide triphosphate hydrolases"/>
    <property type="match status" value="3"/>
</dbReference>
<dbReference type="InterPro" id="IPR014013">
    <property type="entry name" value="Helic_SF1/SF2_ATP-bd_DinG/Rad3"/>
</dbReference>
<keyword evidence="2" id="KW-0547">Nucleotide-binding</keyword>
<dbReference type="SMART" id="SM00488">
    <property type="entry name" value="DEXDc2"/>
    <property type="match status" value="1"/>
</dbReference>
<dbReference type="GO" id="GO:0006289">
    <property type="term" value="P:nucleotide-excision repair"/>
    <property type="evidence" value="ECO:0007669"/>
    <property type="project" value="TreeGrafter"/>
</dbReference>
<keyword evidence="7" id="KW-0411">Iron-sulfur</keyword>
<feature type="compositionally biased region" description="Low complexity" evidence="9">
    <location>
        <begin position="131"/>
        <end position="147"/>
    </location>
</feature>
<evidence type="ECO:0000313" key="12">
    <source>
        <dbReference type="Proteomes" id="UP001431209"/>
    </source>
</evidence>
<dbReference type="GO" id="GO:0046872">
    <property type="term" value="F:metal ion binding"/>
    <property type="evidence" value="ECO:0007669"/>
    <property type="project" value="UniProtKB-KW"/>
</dbReference>
<organism evidence="11 12">
    <name type="scientific">Acrasis kona</name>
    <dbReference type="NCBI Taxonomy" id="1008807"/>
    <lineage>
        <taxon>Eukaryota</taxon>
        <taxon>Discoba</taxon>
        <taxon>Heterolobosea</taxon>
        <taxon>Tetramitia</taxon>
        <taxon>Eutetramitia</taxon>
        <taxon>Acrasidae</taxon>
        <taxon>Acrasis</taxon>
    </lineage>
</organism>
<dbReference type="InterPro" id="IPR006555">
    <property type="entry name" value="ATP-dep_Helicase_C"/>
</dbReference>
<keyword evidence="8" id="KW-0413">Isomerase</keyword>
<dbReference type="GO" id="GO:0005634">
    <property type="term" value="C:nucleus"/>
    <property type="evidence" value="ECO:0007669"/>
    <property type="project" value="TreeGrafter"/>
</dbReference>
<proteinExistence type="predicted"/>
<dbReference type="InterPro" id="IPR027417">
    <property type="entry name" value="P-loop_NTPase"/>
</dbReference>
<keyword evidence="1" id="KW-0479">Metal-binding</keyword>
<dbReference type="GO" id="GO:0003677">
    <property type="term" value="F:DNA binding"/>
    <property type="evidence" value="ECO:0007669"/>
    <property type="project" value="InterPro"/>
</dbReference>
<reference evidence="11 12" key="1">
    <citation type="submission" date="2024-03" db="EMBL/GenBank/DDBJ databases">
        <title>The Acrasis kona genome and developmental transcriptomes reveal deep origins of eukaryotic multicellular pathways.</title>
        <authorList>
            <person name="Sheikh S."/>
            <person name="Fu C.-J."/>
            <person name="Brown M.W."/>
            <person name="Baldauf S.L."/>
        </authorList>
    </citation>
    <scope>NUCLEOTIDE SEQUENCE [LARGE SCALE GENOMIC DNA]</scope>
    <source>
        <strain evidence="11 12">ATCC MYA-3509</strain>
    </source>
</reference>
<dbReference type="InterPro" id="IPR010614">
    <property type="entry name" value="RAD3-like_helicase_DEAD"/>
</dbReference>
<evidence type="ECO:0000259" key="10">
    <source>
        <dbReference type="PROSITE" id="PS51193"/>
    </source>
</evidence>
<evidence type="ECO:0000256" key="5">
    <source>
        <dbReference type="ARBA" id="ARBA00022840"/>
    </source>
</evidence>
<keyword evidence="4" id="KW-0347">Helicase</keyword>
<dbReference type="PANTHER" id="PTHR11472:SF47">
    <property type="entry name" value="FANCONI ANEMIA GROUP J PROTEIN"/>
    <property type="match status" value="1"/>
</dbReference>
<gene>
    <name evidence="11" type="ORF">AKO1_010048</name>
</gene>
<comment type="caution">
    <text evidence="11">The sequence shown here is derived from an EMBL/GenBank/DDBJ whole genome shotgun (WGS) entry which is preliminary data.</text>
</comment>
<evidence type="ECO:0000256" key="8">
    <source>
        <dbReference type="ARBA" id="ARBA00023235"/>
    </source>
</evidence>
<dbReference type="GO" id="GO:1990918">
    <property type="term" value="P:double-strand break repair involved in meiotic recombination"/>
    <property type="evidence" value="ECO:0007669"/>
    <property type="project" value="TreeGrafter"/>
</dbReference>
<evidence type="ECO:0000256" key="2">
    <source>
        <dbReference type="ARBA" id="ARBA00022741"/>
    </source>
</evidence>
<accession>A0AAW2ZR15</accession>
<evidence type="ECO:0000256" key="1">
    <source>
        <dbReference type="ARBA" id="ARBA00022723"/>
    </source>
</evidence>
<evidence type="ECO:0000256" key="3">
    <source>
        <dbReference type="ARBA" id="ARBA00022801"/>
    </source>
</evidence>